<keyword evidence="3" id="KW-1185">Reference proteome</keyword>
<dbReference type="OrthoDB" id="6200718at2"/>
<name>A0A1I0LB14_9ACTN</name>
<proteinExistence type="predicted"/>
<gene>
    <name evidence="2" type="ORF">SAMN05421811_11464</name>
</gene>
<protein>
    <recommendedName>
        <fullName evidence="1">DUF4240 domain-containing protein</fullName>
    </recommendedName>
</protein>
<organism evidence="2 3">
    <name type="scientific">Nonomuraea wenchangensis</name>
    <dbReference type="NCBI Taxonomy" id="568860"/>
    <lineage>
        <taxon>Bacteria</taxon>
        <taxon>Bacillati</taxon>
        <taxon>Actinomycetota</taxon>
        <taxon>Actinomycetes</taxon>
        <taxon>Streptosporangiales</taxon>
        <taxon>Streptosporangiaceae</taxon>
        <taxon>Nonomuraea</taxon>
    </lineage>
</organism>
<dbReference type="Pfam" id="PF14024">
    <property type="entry name" value="DUF4240"/>
    <property type="match status" value="1"/>
</dbReference>
<feature type="domain" description="DUF4240" evidence="1">
    <location>
        <begin position="1"/>
        <end position="149"/>
    </location>
</feature>
<dbReference type="Proteomes" id="UP000199361">
    <property type="component" value="Unassembled WGS sequence"/>
</dbReference>
<dbReference type="RefSeq" id="WP_091089713.1">
    <property type="nucleotide sequence ID" value="NZ_FOHX01000014.1"/>
</dbReference>
<dbReference type="AlphaFoldDB" id="A0A1I0LB14"/>
<accession>A0A1I0LB14</accession>
<evidence type="ECO:0000259" key="1">
    <source>
        <dbReference type="Pfam" id="PF14024"/>
    </source>
</evidence>
<dbReference type="EMBL" id="FOHX01000014">
    <property type="protein sequence ID" value="SEU36996.1"/>
    <property type="molecule type" value="Genomic_DNA"/>
</dbReference>
<reference evidence="2 3" key="1">
    <citation type="submission" date="2016-10" db="EMBL/GenBank/DDBJ databases">
        <authorList>
            <person name="de Groot N.N."/>
        </authorList>
    </citation>
    <scope>NUCLEOTIDE SEQUENCE [LARGE SCALE GENOMIC DNA]</scope>
    <source>
        <strain evidence="2 3">CGMCC 4.5598</strain>
    </source>
</reference>
<sequence>MDVDEFWDLIERSGRETDTRSTRVAWLVDELSRRPVEEIIDYDVWWITTHNRGCTTDLYAAYRCVFGSGSLDGFEYFVSWLISLGRETFEAVADCPDRLIKQPQVLHLLELEESYNNALKPRPQDPEQMREELPEFESLAYAPYDAYERVSGKDSDTLVDAVAARGISGGFSLNPALGSVPHGERWDLDDESELARRLPRIARFRDR</sequence>
<evidence type="ECO:0000313" key="3">
    <source>
        <dbReference type="Proteomes" id="UP000199361"/>
    </source>
</evidence>
<dbReference type="InterPro" id="IPR025334">
    <property type="entry name" value="DUF4240"/>
</dbReference>
<evidence type="ECO:0000313" key="2">
    <source>
        <dbReference type="EMBL" id="SEU36996.1"/>
    </source>
</evidence>
<dbReference type="STRING" id="568860.SAMN05421811_11464"/>